<evidence type="ECO:0000256" key="5">
    <source>
        <dbReference type="ARBA" id="ARBA00023015"/>
    </source>
</evidence>
<dbReference type="CDD" id="cd11655">
    <property type="entry name" value="rap1_myb-like"/>
    <property type="match status" value="1"/>
</dbReference>
<dbReference type="GO" id="GO:0070187">
    <property type="term" value="C:shelterin complex"/>
    <property type="evidence" value="ECO:0007669"/>
    <property type="project" value="TreeGrafter"/>
</dbReference>
<feature type="compositionally biased region" description="Polar residues" evidence="11">
    <location>
        <begin position="295"/>
        <end position="310"/>
    </location>
</feature>
<dbReference type="Gene3D" id="3.40.50.10190">
    <property type="entry name" value="BRCT domain"/>
    <property type="match status" value="1"/>
</dbReference>
<dbReference type="Proteomes" id="UP000261520">
    <property type="component" value="Unplaced"/>
</dbReference>
<dbReference type="Pfam" id="PF11626">
    <property type="entry name" value="Rap1_C"/>
    <property type="match status" value="1"/>
</dbReference>
<keyword evidence="7 10" id="KW-0804">Transcription</keyword>
<comment type="function">
    <text evidence="10">Acts both as a regulator of telomere function and as a transcription regulator. Involved in the regulation of telomere length and protection as a component of the shelterin complex (telosome). Does not bind DNA directly: recruited to telomeric double-stranded 5'-TTAGGG-3' repeats via its interaction with terf2. Independently of its function in telomeres, also acts as a transcription regulator: recruited to extratelomeric 5'-TTAGGG-3' sites via its association with terf2 or other factors, and regulates gene expression.</text>
</comment>
<keyword evidence="14" id="KW-1185">Reference proteome</keyword>
<feature type="compositionally biased region" description="Low complexity" evidence="11">
    <location>
        <begin position="245"/>
        <end position="256"/>
    </location>
</feature>
<dbReference type="InterPro" id="IPR015010">
    <property type="entry name" value="TERF2IP_Myb"/>
</dbReference>
<feature type="region of interest" description="Disordered" evidence="11">
    <location>
        <begin position="230"/>
        <end position="310"/>
    </location>
</feature>
<dbReference type="GO" id="GO:0031848">
    <property type="term" value="P:protection from non-homologous end joining at telomere"/>
    <property type="evidence" value="ECO:0007669"/>
    <property type="project" value="TreeGrafter"/>
</dbReference>
<dbReference type="Gene3D" id="1.10.10.60">
    <property type="entry name" value="Homeodomain-like"/>
    <property type="match status" value="1"/>
</dbReference>
<dbReference type="InterPro" id="IPR009057">
    <property type="entry name" value="Homeodomain-like_sf"/>
</dbReference>
<feature type="domain" description="Myb-like" evidence="12">
    <location>
        <begin position="109"/>
        <end position="166"/>
    </location>
</feature>
<evidence type="ECO:0000256" key="10">
    <source>
        <dbReference type="RuleBase" id="RU367107"/>
    </source>
</evidence>
<organism evidence="13 14">
    <name type="scientific">Periophthalmus magnuspinnatus</name>
    <dbReference type="NCBI Taxonomy" id="409849"/>
    <lineage>
        <taxon>Eukaryota</taxon>
        <taxon>Metazoa</taxon>
        <taxon>Chordata</taxon>
        <taxon>Craniata</taxon>
        <taxon>Vertebrata</taxon>
        <taxon>Euteleostomi</taxon>
        <taxon>Actinopterygii</taxon>
        <taxon>Neopterygii</taxon>
        <taxon>Teleostei</taxon>
        <taxon>Neoteleostei</taxon>
        <taxon>Acanthomorphata</taxon>
        <taxon>Gobiaria</taxon>
        <taxon>Gobiiformes</taxon>
        <taxon>Gobioidei</taxon>
        <taxon>Gobiidae</taxon>
        <taxon>Oxudercinae</taxon>
        <taxon>Periophthalmus</taxon>
    </lineage>
</organism>
<dbReference type="SUPFAM" id="SSF52113">
    <property type="entry name" value="BRCT domain"/>
    <property type="match status" value="1"/>
</dbReference>
<dbReference type="InterPro" id="IPR036420">
    <property type="entry name" value="BRCT_dom_sf"/>
</dbReference>
<dbReference type="InterPro" id="IPR038104">
    <property type="entry name" value="Rap1_C_sf"/>
</dbReference>
<evidence type="ECO:0000256" key="8">
    <source>
        <dbReference type="ARBA" id="ARBA00023242"/>
    </source>
</evidence>
<feature type="compositionally biased region" description="Low complexity" evidence="11">
    <location>
        <begin position="274"/>
        <end position="288"/>
    </location>
</feature>
<evidence type="ECO:0000256" key="4">
    <source>
        <dbReference type="ARBA" id="ARBA00022895"/>
    </source>
</evidence>
<evidence type="ECO:0000256" key="1">
    <source>
        <dbReference type="ARBA" id="ARBA00010467"/>
    </source>
</evidence>
<feature type="compositionally biased region" description="Polar residues" evidence="11">
    <location>
        <begin position="230"/>
        <end position="239"/>
    </location>
</feature>
<dbReference type="InterPro" id="IPR001357">
    <property type="entry name" value="BRCT_dom"/>
</dbReference>
<dbReference type="Pfam" id="PF08914">
    <property type="entry name" value="Myb_Rap1"/>
    <property type="match status" value="1"/>
</dbReference>
<keyword evidence="6 10" id="KW-0010">Activator</keyword>
<dbReference type="FunFam" id="1.10.10.60:FF:000246">
    <property type="entry name" value="Telomeric repeat-binding factor 2-interacting protein 1"/>
    <property type="match status" value="1"/>
</dbReference>
<dbReference type="PANTHER" id="PTHR16466:SF6">
    <property type="entry name" value="TELOMERIC REPEAT-BINDING FACTOR 2-INTERACTING PROTEIN 1"/>
    <property type="match status" value="1"/>
</dbReference>
<keyword evidence="5 10" id="KW-0805">Transcription regulation</keyword>
<name>A0A3B4AIK2_9GOBI</name>
<sequence length="490" mass="55052">MSKKRNRSLSISKRLFVSEEGEPLNFYLRPGPMKRELVPLIRAGGGLMCNFLKKGTILLKDPEERASLPKSTAHLYVSTRYIQDCIEKNERLNIEEYRLIPESPNLAKKKSKRRSAYTTEEDNAILSYVSKHKNEIGGNRLWQEMAKQQVTSHSWQSMKYHYRVQLVHKLSACKQADTENVCCVIVSLSNIDLAYLYLLHILQGSYISRIQLVNTLTSFFFPQSDSDLQCETPGPSTSIEAVKGSSNSVDPSPSNSENQEKDPATTQAEQNPQPTTTDTATTTAPATAHNDDSTSDPAISEVTTRGNPPTEQALSKAHLFIFESESQEPEEDSEVTTRDNPPTEQALSKAHLFIFESESQELEDVSQSLVGSSSSAAIPTNEPTNSPSLTQEQLEEDVQLLREFMKHTNQVRARYRDNKFSVDQSLLLASGDLFLAYEILQNPSSFSGPIWTRTDDQRLCSTDQEVRQDLLTKYGEEALAKRLQFLEIEG</sequence>
<dbReference type="STRING" id="409849.ENSPMGP00000016444"/>
<dbReference type="GO" id="GO:0042162">
    <property type="term" value="F:telomeric DNA binding"/>
    <property type="evidence" value="ECO:0007669"/>
    <property type="project" value="TreeGrafter"/>
</dbReference>
<feature type="region of interest" description="Disordered" evidence="11">
    <location>
        <begin position="370"/>
        <end position="392"/>
    </location>
</feature>
<evidence type="ECO:0000259" key="12">
    <source>
        <dbReference type="PROSITE" id="PS50090"/>
    </source>
</evidence>
<comment type="subcellular location">
    <subcellularLocation>
        <location evidence="10">Nucleus</location>
    </subcellularLocation>
    <subcellularLocation>
        <location evidence="10">Chromosome</location>
        <location evidence="10">Telomere</location>
    </subcellularLocation>
</comment>
<evidence type="ECO:0000256" key="2">
    <source>
        <dbReference type="ARBA" id="ARBA00017805"/>
    </source>
</evidence>
<dbReference type="InterPro" id="IPR039595">
    <property type="entry name" value="TE2IP/Rap1"/>
</dbReference>
<evidence type="ECO:0000256" key="11">
    <source>
        <dbReference type="SAM" id="MobiDB-lite"/>
    </source>
</evidence>
<evidence type="ECO:0000313" key="14">
    <source>
        <dbReference type="Proteomes" id="UP000261520"/>
    </source>
</evidence>
<feature type="compositionally biased region" description="Polar residues" evidence="11">
    <location>
        <begin position="264"/>
        <end position="273"/>
    </location>
</feature>
<accession>A0A3B4AIK2</accession>
<dbReference type="PROSITE" id="PS50090">
    <property type="entry name" value="MYB_LIKE"/>
    <property type="match status" value="1"/>
</dbReference>
<evidence type="ECO:0000256" key="3">
    <source>
        <dbReference type="ARBA" id="ARBA00022454"/>
    </source>
</evidence>
<dbReference type="Gene3D" id="1.10.10.2170">
    <property type="match status" value="1"/>
</dbReference>
<dbReference type="Pfam" id="PF16589">
    <property type="entry name" value="BRCT_2"/>
    <property type="match status" value="1"/>
</dbReference>
<evidence type="ECO:0000256" key="7">
    <source>
        <dbReference type="ARBA" id="ARBA00023163"/>
    </source>
</evidence>
<reference evidence="13" key="2">
    <citation type="submission" date="2025-09" db="UniProtKB">
        <authorList>
            <consortium name="Ensembl"/>
        </authorList>
    </citation>
    <scope>IDENTIFICATION</scope>
</reference>
<keyword evidence="3 10" id="KW-0158">Chromosome</keyword>
<dbReference type="GO" id="GO:0005654">
    <property type="term" value="C:nucleoplasm"/>
    <property type="evidence" value="ECO:0007669"/>
    <property type="project" value="UniProtKB-ARBA"/>
</dbReference>
<dbReference type="GO" id="GO:0010833">
    <property type="term" value="P:telomere maintenance via telomere lengthening"/>
    <property type="evidence" value="ECO:0007669"/>
    <property type="project" value="UniProtKB-UniRule"/>
</dbReference>
<feature type="compositionally biased region" description="Polar residues" evidence="11">
    <location>
        <begin position="376"/>
        <end position="392"/>
    </location>
</feature>
<evidence type="ECO:0000256" key="9">
    <source>
        <dbReference type="ARBA" id="ARBA00032471"/>
    </source>
</evidence>
<dbReference type="GO" id="GO:0006355">
    <property type="term" value="P:regulation of DNA-templated transcription"/>
    <property type="evidence" value="ECO:0007669"/>
    <property type="project" value="UniProtKB-UniRule"/>
</dbReference>
<comment type="subunit">
    <text evidence="10">Homodimer.</text>
</comment>
<dbReference type="AlphaFoldDB" id="A0A3B4AIK2"/>
<dbReference type="SUPFAM" id="SSF46689">
    <property type="entry name" value="Homeodomain-like"/>
    <property type="match status" value="1"/>
</dbReference>
<dbReference type="InterPro" id="IPR021661">
    <property type="entry name" value="Rap1_C"/>
</dbReference>
<dbReference type="Ensembl" id="ENSPMGT00000017561.1">
    <property type="protein sequence ID" value="ENSPMGP00000016444.1"/>
    <property type="gene ID" value="ENSPMGG00000013469.1"/>
</dbReference>
<protein>
    <recommendedName>
        <fullName evidence="2 10">Telomeric repeat-binding factor 2-interacting protein 1</fullName>
        <shortName evidence="10">TERF2-interacting telomeric protein 1</shortName>
    </recommendedName>
    <alternativeName>
        <fullName evidence="9 10">Repressor/activator protein 1 homolog</fullName>
    </alternativeName>
</protein>
<keyword evidence="8 10" id="KW-0539">Nucleus</keyword>
<keyword evidence="4 10" id="KW-0779">Telomere</keyword>
<comment type="similarity">
    <text evidence="1 10">Belongs to the RAP1 family.</text>
</comment>
<proteinExistence type="inferred from homology"/>
<dbReference type="PANTHER" id="PTHR16466">
    <property type="entry name" value="TELOMERE REPEAT-BINDING FACTOR 2-INTERACTING PROTEIN 1"/>
    <property type="match status" value="1"/>
</dbReference>
<dbReference type="InterPro" id="IPR001005">
    <property type="entry name" value="SANT/Myb"/>
</dbReference>
<evidence type="ECO:0000313" key="13">
    <source>
        <dbReference type="Ensembl" id="ENSPMGP00000016444.1"/>
    </source>
</evidence>
<evidence type="ECO:0000256" key="6">
    <source>
        <dbReference type="ARBA" id="ARBA00023159"/>
    </source>
</evidence>
<reference evidence="13" key="1">
    <citation type="submission" date="2025-08" db="UniProtKB">
        <authorList>
            <consortium name="Ensembl"/>
        </authorList>
    </citation>
    <scope>IDENTIFICATION</scope>
</reference>